<keyword evidence="3" id="KW-0813">Transport</keyword>
<evidence type="ECO:0000256" key="2">
    <source>
        <dbReference type="ARBA" id="ARBA00007998"/>
    </source>
</evidence>
<feature type="transmembrane region" description="Helical" evidence="8">
    <location>
        <begin position="140"/>
        <end position="161"/>
    </location>
</feature>
<dbReference type="InterPro" id="IPR004761">
    <property type="entry name" value="Spore_GerAB"/>
</dbReference>
<keyword evidence="10" id="KW-1185">Reference proteome</keyword>
<evidence type="ECO:0000256" key="5">
    <source>
        <dbReference type="ARBA" id="ARBA00022692"/>
    </source>
</evidence>
<feature type="transmembrane region" description="Helical" evidence="8">
    <location>
        <begin position="209"/>
        <end position="232"/>
    </location>
</feature>
<feature type="transmembrane region" description="Helical" evidence="8">
    <location>
        <begin position="329"/>
        <end position="346"/>
    </location>
</feature>
<organism evidence="9 10">
    <name type="scientific">Paenibacillus solisilvae</name>
    <dbReference type="NCBI Taxonomy" id="2486751"/>
    <lineage>
        <taxon>Bacteria</taxon>
        <taxon>Bacillati</taxon>
        <taxon>Bacillota</taxon>
        <taxon>Bacilli</taxon>
        <taxon>Bacillales</taxon>
        <taxon>Paenibacillaceae</taxon>
        <taxon>Paenibacillus</taxon>
    </lineage>
</organism>
<evidence type="ECO:0000313" key="9">
    <source>
        <dbReference type="EMBL" id="MFC5649743.1"/>
    </source>
</evidence>
<feature type="transmembrane region" description="Helical" evidence="8">
    <location>
        <begin position="297"/>
        <end position="317"/>
    </location>
</feature>
<feature type="transmembrane region" description="Helical" evidence="8">
    <location>
        <begin position="181"/>
        <end position="202"/>
    </location>
</feature>
<protein>
    <submittedName>
        <fullName evidence="9">GerAB/ArcD/ProY family transporter</fullName>
    </submittedName>
</protein>
<feature type="transmembrane region" description="Helical" evidence="8">
    <location>
        <begin position="102"/>
        <end position="128"/>
    </location>
</feature>
<dbReference type="PANTHER" id="PTHR34975">
    <property type="entry name" value="SPORE GERMINATION PROTEIN A2"/>
    <property type="match status" value="1"/>
</dbReference>
<evidence type="ECO:0000256" key="7">
    <source>
        <dbReference type="ARBA" id="ARBA00023136"/>
    </source>
</evidence>
<keyword evidence="6 8" id="KW-1133">Transmembrane helix</keyword>
<dbReference type="PANTHER" id="PTHR34975:SF2">
    <property type="entry name" value="SPORE GERMINATION PROTEIN A2"/>
    <property type="match status" value="1"/>
</dbReference>
<comment type="similarity">
    <text evidence="2">Belongs to the amino acid-polyamine-organocation (APC) superfamily. Spore germination protein (SGP) (TC 2.A.3.9) family.</text>
</comment>
<name>A0ABW0VX26_9BACL</name>
<keyword evidence="5 8" id="KW-0812">Transmembrane</keyword>
<accession>A0ABW0VX26</accession>
<dbReference type="Pfam" id="PF03845">
    <property type="entry name" value="Spore_permease"/>
    <property type="match status" value="1"/>
</dbReference>
<feature type="transmembrane region" description="Helical" evidence="8">
    <location>
        <begin position="75"/>
        <end position="96"/>
    </location>
</feature>
<feature type="transmembrane region" description="Helical" evidence="8">
    <location>
        <begin position="252"/>
        <end position="276"/>
    </location>
</feature>
<evidence type="ECO:0000256" key="1">
    <source>
        <dbReference type="ARBA" id="ARBA00004141"/>
    </source>
</evidence>
<evidence type="ECO:0000256" key="3">
    <source>
        <dbReference type="ARBA" id="ARBA00022448"/>
    </source>
</evidence>
<dbReference type="EMBL" id="JBHSOW010000040">
    <property type="protein sequence ID" value="MFC5649743.1"/>
    <property type="molecule type" value="Genomic_DNA"/>
</dbReference>
<dbReference type="Proteomes" id="UP001596047">
    <property type="component" value="Unassembled WGS sequence"/>
</dbReference>
<feature type="transmembrane region" description="Helical" evidence="8">
    <location>
        <begin position="35"/>
        <end position="54"/>
    </location>
</feature>
<gene>
    <name evidence="9" type="ORF">ACFPYJ_11545</name>
</gene>
<comment type="subcellular location">
    <subcellularLocation>
        <location evidence="1">Membrane</location>
        <topology evidence="1">Multi-pass membrane protein</topology>
    </subcellularLocation>
</comment>
<evidence type="ECO:0000256" key="4">
    <source>
        <dbReference type="ARBA" id="ARBA00022544"/>
    </source>
</evidence>
<dbReference type="RefSeq" id="WP_379188279.1">
    <property type="nucleotide sequence ID" value="NZ_JBHSOW010000040.1"/>
</dbReference>
<evidence type="ECO:0000313" key="10">
    <source>
        <dbReference type="Proteomes" id="UP001596047"/>
    </source>
</evidence>
<sequence>MDKSWQVTLMYVITHLGLIFFLYPGDIISSTEESHWIPIVLGFIVHILAISIYMKGLGFLGKKDIISLYLGVGKGAALLFLLPMFVYFLMIYIIMVRSYAEIMTIIFLTGTPLWAIMVLFLIITTYIASKGVEAIFRTGVLIGLLCLPLILLIFSASFQNVDWRYVFPLVDDFSFITNHSYLKSFFAFGGGFLFLGFVQPYFFYKQSKILIAAFVLLPFFIFSVYIPVLTFGQATASTFHFPFIVTLDAINITWLMFDRITMFFLLSLITFTMLFLSTILWKTMRIVNRCMPSFKPVYLLISISLFVFIVCLMIPSWEVVEKLFWWNTYLRFYILIAVPLSTYYFAARAKRKVIYEADD</sequence>
<evidence type="ECO:0000256" key="8">
    <source>
        <dbReference type="SAM" id="Phobius"/>
    </source>
</evidence>
<keyword evidence="4" id="KW-0309">Germination</keyword>
<proteinExistence type="inferred from homology"/>
<keyword evidence="7 8" id="KW-0472">Membrane</keyword>
<comment type="caution">
    <text evidence="9">The sequence shown here is derived from an EMBL/GenBank/DDBJ whole genome shotgun (WGS) entry which is preliminary data.</text>
</comment>
<evidence type="ECO:0000256" key="6">
    <source>
        <dbReference type="ARBA" id="ARBA00022989"/>
    </source>
</evidence>
<reference evidence="10" key="1">
    <citation type="journal article" date="2019" name="Int. J. Syst. Evol. Microbiol.">
        <title>The Global Catalogue of Microorganisms (GCM) 10K type strain sequencing project: providing services to taxonomists for standard genome sequencing and annotation.</title>
        <authorList>
            <consortium name="The Broad Institute Genomics Platform"/>
            <consortium name="The Broad Institute Genome Sequencing Center for Infectious Disease"/>
            <person name="Wu L."/>
            <person name="Ma J."/>
        </authorList>
    </citation>
    <scope>NUCLEOTIDE SEQUENCE [LARGE SCALE GENOMIC DNA]</scope>
    <source>
        <strain evidence="10">CGMCC 1.3240</strain>
    </source>
</reference>
<feature type="transmembrane region" description="Helical" evidence="8">
    <location>
        <begin position="7"/>
        <end position="23"/>
    </location>
</feature>